<evidence type="ECO:0000256" key="15">
    <source>
        <dbReference type="SAM" id="Phobius"/>
    </source>
</evidence>
<dbReference type="Proteomes" id="UP000191154">
    <property type="component" value="Unassembled WGS sequence"/>
</dbReference>
<evidence type="ECO:0000259" key="17">
    <source>
        <dbReference type="PROSITE" id="PS50885"/>
    </source>
</evidence>
<protein>
    <recommendedName>
        <fullName evidence="3">histidine kinase</fullName>
        <ecNumber evidence="3">2.7.13.3</ecNumber>
    </recommendedName>
</protein>
<keyword evidence="6 18" id="KW-0808">Transferase</keyword>
<name>A0A1S8NDN3_CLOSA</name>
<evidence type="ECO:0000256" key="9">
    <source>
        <dbReference type="ARBA" id="ARBA00022777"/>
    </source>
</evidence>
<feature type="domain" description="Histidine kinase" evidence="16">
    <location>
        <begin position="271"/>
        <end position="485"/>
    </location>
</feature>
<dbReference type="PANTHER" id="PTHR45528">
    <property type="entry name" value="SENSOR HISTIDINE KINASE CPXA"/>
    <property type="match status" value="1"/>
</dbReference>
<keyword evidence="7 15" id="KW-0812">Transmembrane</keyword>
<dbReference type="CDD" id="cd00082">
    <property type="entry name" value="HisKA"/>
    <property type="match status" value="1"/>
</dbReference>
<dbReference type="Gene3D" id="6.10.340.10">
    <property type="match status" value="1"/>
</dbReference>
<keyword evidence="13 15" id="KW-0472">Membrane</keyword>
<evidence type="ECO:0000256" key="11">
    <source>
        <dbReference type="ARBA" id="ARBA00022989"/>
    </source>
</evidence>
<feature type="transmembrane region" description="Helical" evidence="15">
    <location>
        <begin position="179"/>
        <end position="201"/>
    </location>
</feature>
<dbReference type="InterPro" id="IPR050398">
    <property type="entry name" value="HssS/ArlS-like"/>
</dbReference>
<dbReference type="SMART" id="SM00388">
    <property type="entry name" value="HisKA"/>
    <property type="match status" value="1"/>
</dbReference>
<dbReference type="InterPro" id="IPR003594">
    <property type="entry name" value="HATPase_dom"/>
</dbReference>
<dbReference type="GO" id="GO:0005524">
    <property type="term" value="F:ATP binding"/>
    <property type="evidence" value="ECO:0007669"/>
    <property type="project" value="UniProtKB-KW"/>
</dbReference>
<dbReference type="EMBL" id="LZYZ01000002">
    <property type="protein sequence ID" value="OOM14577.1"/>
    <property type="molecule type" value="Genomic_DNA"/>
</dbReference>
<evidence type="ECO:0000256" key="10">
    <source>
        <dbReference type="ARBA" id="ARBA00022840"/>
    </source>
</evidence>
<dbReference type="CDD" id="cd06225">
    <property type="entry name" value="HAMP"/>
    <property type="match status" value="1"/>
</dbReference>
<evidence type="ECO:0000256" key="8">
    <source>
        <dbReference type="ARBA" id="ARBA00022741"/>
    </source>
</evidence>
<dbReference type="GO" id="GO:0005886">
    <property type="term" value="C:plasma membrane"/>
    <property type="evidence" value="ECO:0007669"/>
    <property type="project" value="UniProtKB-SubCell"/>
</dbReference>
<reference evidence="18 19" key="1">
    <citation type="submission" date="2016-05" db="EMBL/GenBank/DDBJ databases">
        <title>Microbial solvent formation.</title>
        <authorList>
            <person name="Poehlein A."/>
            <person name="Montoya Solano J.D."/>
            <person name="Flitsch S."/>
            <person name="Krabben P."/>
            <person name="Duerre P."/>
            <person name="Daniel R."/>
        </authorList>
    </citation>
    <scope>NUCLEOTIDE SEQUENCE [LARGE SCALE GENOMIC DNA]</scope>
    <source>
        <strain evidence="18 19">L1-8</strain>
    </source>
</reference>
<dbReference type="InterPro" id="IPR003661">
    <property type="entry name" value="HisK_dim/P_dom"/>
</dbReference>
<evidence type="ECO:0000256" key="13">
    <source>
        <dbReference type="ARBA" id="ARBA00023136"/>
    </source>
</evidence>
<comment type="caution">
    <text evidence="18">The sequence shown here is derived from an EMBL/GenBank/DDBJ whole genome shotgun (WGS) entry which is preliminary data.</text>
</comment>
<comment type="catalytic activity">
    <reaction evidence="1">
        <text>ATP + protein L-histidine = ADP + protein N-phospho-L-histidine.</text>
        <dbReference type="EC" id="2.7.13.3"/>
    </reaction>
</comment>
<dbReference type="PROSITE" id="PS50109">
    <property type="entry name" value="HIS_KIN"/>
    <property type="match status" value="1"/>
</dbReference>
<gene>
    <name evidence="18" type="primary">phoR_5</name>
    <name evidence="18" type="ORF">CLOSAC_14570</name>
</gene>
<keyword evidence="12" id="KW-0902">Two-component regulatory system</keyword>
<evidence type="ECO:0000256" key="5">
    <source>
        <dbReference type="ARBA" id="ARBA00022553"/>
    </source>
</evidence>
<evidence type="ECO:0000313" key="18">
    <source>
        <dbReference type="EMBL" id="OOM14577.1"/>
    </source>
</evidence>
<feature type="domain" description="HAMP" evidence="17">
    <location>
        <begin position="204"/>
        <end position="256"/>
    </location>
</feature>
<dbReference type="PANTHER" id="PTHR45528:SF1">
    <property type="entry name" value="SENSOR HISTIDINE KINASE CPXA"/>
    <property type="match status" value="1"/>
</dbReference>
<evidence type="ECO:0000259" key="16">
    <source>
        <dbReference type="PROSITE" id="PS50109"/>
    </source>
</evidence>
<dbReference type="PROSITE" id="PS50885">
    <property type="entry name" value="HAMP"/>
    <property type="match status" value="1"/>
</dbReference>
<dbReference type="PRINTS" id="PR00344">
    <property type="entry name" value="BCTRLSENSOR"/>
</dbReference>
<dbReference type="RefSeq" id="WP_077864824.1">
    <property type="nucleotide sequence ID" value="NZ_LZYZ01000002.1"/>
</dbReference>
<evidence type="ECO:0000256" key="2">
    <source>
        <dbReference type="ARBA" id="ARBA00004651"/>
    </source>
</evidence>
<evidence type="ECO:0000313" key="19">
    <source>
        <dbReference type="Proteomes" id="UP000191154"/>
    </source>
</evidence>
<dbReference type="SUPFAM" id="SSF55874">
    <property type="entry name" value="ATPase domain of HSP90 chaperone/DNA topoisomerase II/histidine kinase"/>
    <property type="match status" value="1"/>
</dbReference>
<dbReference type="SMART" id="SM00387">
    <property type="entry name" value="HATPase_c"/>
    <property type="match status" value="1"/>
</dbReference>
<dbReference type="InterPro" id="IPR036097">
    <property type="entry name" value="HisK_dim/P_sf"/>
</dbReference>
<feature type="transmembrane region" description="Helical" evidence="15">
    <location>
        <begin position="20"/>
        <end position="39"/>
    </location>
</feature>
<keyword evidence="11 15" id="KW-1133">Transmembrane helix</keyword>
<keyword evidence="5" id="KW-0597">Phosphoprotein</keyword>
<keyword evidence="10" id="KW-0067">ATP-binding</keyword>
<evidence type="ECO:0000256" key="6">
    <source>
        <dbReference type="ARBA" id="ARBA00022679"/>
    </source>
</evidence>
<dbReference type="GO" id="GO:0000155">
    <property type="term" value="F:phosphorelay sensor kinase activity"/>
    <property type="evidence" value="ECO:0007669"/>
    <property type="project" value="InterPro"/>
</dbReference>
<dbReference type="InterPro" id="IPR036890">
    <property type="entry name" value="HATPase_C_sf"/>
</dbReference>
<evidence type="ECO:0000256" key="14">
    <source>
        <dbReference type="SAM" id="Coils"/>
    </source>
</evidence>
<keyword evidence="14" id="KW-0175">Coiled coil</keyword>
<comment type="subcellular location">
    <subcellularLocation>
        <location evidence="2">Cell membrane</location>
        <topology evidence="2">Multi-pass membrane protein</topology>
    </subcellularLocation>
</comment>
<organism evidence="18 19">
    <name type="scientific">Clostridium saccharobutylicum</name>
    <dbReference type="NCBI Taxonomy" id="169679"/>
    <lineage>
        <taxon>Bacteria</taxon>
        <taxon>Bacillati</taxon>
        <taxon>Bacillota</taxon>
        <taxon>Clostridia</taxon>
        <taxon>Eubacteriales</taxon>
        <taxon>Clostridiaceae</taxon>
        <taxon>Clostridium</taxon>
    </lineage>
</organism>
<keyword evidence="9" id="KW-0418">Kinase</keyword>
<evidence type="ECO:0000256" key="12">
    <source>
        <dbReference type="ARBA" id="ARBA00023012"/>
    </source>
</evidence>
<evidence type="ECO:0000256" key="3">
    <source>
        <dbReference type="ARBA" id="ARBA00012438"/>
    </source>
</evidence>
<accession>A0A1S8NDN3</accession>
<dbReference type="SUPFAM" id="SSF47384">
    <property type="entry name" value="Homodimeric domain of signal transducing histidine kinase"/>
    <property type="match status" value="1"/>
</dbReference>
<evidence type="ECO:0000256" key="4">
    <source>
        <dbReference type="ARBA" id="ARBA00022475"/>
    </source>
</evidence>
<proteinExistence type="predicted"/>
<dbReference type="Gene3D" id="3.30.565.10">
    <property type="entry name" value="Histidine kinase-like ATPase, C-terminal domain"/>
    <property type="match status" value="1"/>
</dbReference>
<dbReference type="AlphaFoldDB" id="A0A1S8NDN3"/>
<dbReference type="InterPro" id="IPR005467">
    <property type="entry name" value="His_kinase_dom"/>
</dbReference>
<dbReference type="Pfam" id="PF02518">
    <property type="entry name" value="HATPase_c"/>
    <property type="match status" value="1"/>
</dbReference>
<keyword evidence="4" id="KW-1003">Cell membrane</keyword>
<dbReference type="Gene3D" id="1.10.287.130">
    <property type="match status" value="1"/>
</dbReference>
<dbReference type="InterPro" id="IPR004358">
    <property type="entry name" value="Sig_transdc_His_kin-like_C"/>
</dbReference>
<keyword evidence="8" id="KW-0547">Nucleotide-binding</keyword>
<sequence length="485" mass="56631">MKVNKVMKINFKISNKNLNVKSFLIINHLITFLILYIIVQLSYKSSTFILEKFIFKNQEISITSFVSYYNKDFDKIKLGFLSEMGAWEEVLDENKKVIYIKGDKKDNIMQYTEDQLFELNYSKDDSTDSPYIGQVFPVEGENGEHYLFLYKIDKRKIEHSFIYKPNFSSKSDSILSLKAYGTLYFIQAIFLLIGLYIYSIISSKFITTPLKTFVNSIKNFKKLDYGTRAKIKGLKELQEVQNEFNEMVIKLEKVKEENKRIDESKKRLLVDISHDLKTPITSIQGFSKLLLEESITPEERDKFLKIIYNKSVYSSVLIEDLFALSKLEDSEYNLSLIELDFSEWLRRLIVEYYEEFQNKHFNLEINISEYSVIFKFDQKLMKRAISNIFNNALSHNENYTSLKIESYQKENTVILKIGSDEASIDKSISETIFDPFVKAENNTSNGSGLGLAITKKIIEKHDGTIKLTSSEFERILFVISMPIRI</sequence>
<evidence type="ECO:0000256" key="1">
    <source>
        <dbReference type="ARBA" id="ARBA00000085"/>
    </source>
</evidence>
<dbReference type="EC" id="2.7.13.3" evidence="3"/>
<dbReference type="STRING" id="169679.CSACC_19710"/>
<feature type="coiled-coil region" evidence="14">
    <location>
        <begin position="234"/>
        <end position="271"/>
    </location>
</feature>
<evidence type="ECO:0000256" key="7">
    <source>
        <dbReference type="ARBA" id="ARBA00022692"/>
    </source>
</evidence>
<dbReference type="Pfam" id="PF00512">
    <property type="entry name" value="HisKA"/>
    <property type="match status" value="1"/>
</dbReference>
<dbReference type="InterPro" id="IPR003660">
    <property type="entry name" value="HAMP_dom"/>
</dbReference>